<dbReference type="Gene3D" id="2.40.50.100">
    <property type="match status" value="1"/>
</dbReference>
<evidence type="ECO:0000259" key="5">
    <source>
        <dbReference type="PROSITE" id="PS50893"/>
    </source>
</evidence>
<dbReference type="SMART" id="SM00382">
    <property type="entry name" value="AAA"/>
    <property type="match status" value="1"/>
</dbReference>
<name>A0ABT7K5A0_9HYPH</name>
<evidence type="ECO:0000313" key="6">
    <source>
        <dbReference type="EMBL" id="MDL2403799.1"/>
    </source>
</evidence>
<gene>
    <name evidence="6" type="ORF">PY649_33590</name>
</gene>
<keyword evidence="7" id="KW-1185">Reference proteome</keyword>
<dbReference type="InterPro" id="IPR013611">
    <property type="entry name" value="Transp-assoc_OB_typ2"/>
</dbReference>
<dbReference type="SUPFAM" id="SSF52540">
    <property type="entry name" value="P-loop containing nucleoside triphosphate hydrolases"/>
    <property type="match status" value="1"/>
</dbReference>
<dbReference type="Gene3D" id="3.40.50.300">
    <property type="entry name" value="P-loop containing nucleotide triphosphate hydrolases"/>
    <property type="match status" value="1"/>
</dbReference>
<dbReference type="InterPro" id="IPR050093">
    <property type="entry name" value="ABC_SmlMolc_Importer"/>
</dbReference>
<feature type="domain" description="ABC transporter" evidence="5">
    <location>
        <begin position="10"/>
        <end position="241"/>
    </location>
</feature>
<dbReference type="InterPro" id="IPR003593">
    <property type="entry name" value="AAA+_ATPase"/>
</dbReference>
<dbReference type="Pfam" id="PF08402">
    <property type="entry name" value="TOBE_2"/>
    <property type="match status" value="1"/>
</dbReference>
<dbReference type="EMBL" id="JARFYM010000062">
    <property type="protein sequence ID" value="MDL2403799.1"/>
    <property type="molecule type" value="Genomic_DNA"/>
</dbReference>
<dbReference type="PROSITE" id="PS50893">
    <property type="entry name" value="ABC_TRANSPORTER_2"/>
    <property type="match status" value="1"/>
</dbReference>
<keyword evidence="2" id="KW-0813">Transport</keyword>
<keyword evidence="3" id="KW-0547">Nucleotide-binding</keyword>
<evidence type="ECO:0000256" key="2">
    <source>
        <dbReference type="ARBA" id="ARBA00022448"/>
    </source>
</evidence>
<sequence>MTSHETQPILSIRGLSKRYGDFEALSGIDLDVARGEFVALLGPSGCGKSTTLMAVAGFVEPDAGSIVLAGNDITALAPDKRHMGMVFQDYALFPHMSVLENVAFPLRMRKVSRREREEKALAALETVQLPRKSIYARPSELSGGQRQRVAVARALVFDPVMLLMDEPLAALDRRLRQHLQYELRHLQARIDTTVIYVTHDQEEALVLADRIVVMRNGQFEQVGKPRDIYDSPANAFVAGFLGESNSAPAHVVQRDSGAVRAVINGTEDPIEVPGDFAPAEGLFVVRPERLRVHAAGENSGASLRAQIIDIAFLGDRLRAELQLSDELAWTANIPIRDVMGTEHLLARGNEVRVSWAPADGRLLPDNRGT</sequence>
<dbReference type="PROSITE" id="PS00211">
    <property type="entry name" value="ABC_TRANSPORTER_1"/>
    <property type="match status" value="1"/>
</dbReference>
<dbReference type="Pfam" id="PF00005">
    <property type="entry name" value="ABC_tran"/>
    <property type="match status" value="1"/>
</dbReference>
<dbReference type="InterPro" id="IPR008995">
    <property type="entry name" value="Mo/tungstate-bd_C_term_dom"/>
</dbReference>
<comment type="caution">
    <text evidence="6">The sequence shown here is derived from an EMBL/GenBank/DDBJ whole genome shotgun (WGS) entry which is preliminary data.</text>
</comment>
<dbReference type="GO" id="GO:0005524">
    <property type="term" value="F:ATP binding"/>
    <property type="evidence" value="ECO:0007669"/>
    <property type="project" value="UniProtKB-KW"/>
</dbReference>
<dbReference type="RefSeq" id="WP_285873339.1">
    <property type="nucleotide sequence ID" value="NZ_JARFYM010000062.1"/>
</dbReference>
<evidence type="ECO:0000256" key="4">
    <source>
        <dbReference type="ARBA" id="ARBA00022840"/>
    </source>
</evidence>
<comment type="similarity">
    <text evidence="1">Belongs to the ABC transporter superfamily.</text>
</comment>
<organism evidence="6 7">
    <name type="scientific">Rhizobium mayense</name>
    <dbReference type="NCBI Taxonomy" id="1312184"/>
    <lineage>
        <taxon>Bacteria</taxon>
        <taxon>Pseudomonadati</taxon>
        <taxon>Pseudomonadota</taxon>
        <taxon>Alphaproteobacteria</taxon>
        <taxon>Hyphomicrobiales</taxon>
        <taxon>Rhizobiaceae</taxon>
        <taxon>Rhizobium/Agrobacterium group</taxon>
        <taxon>Rhizobium</taxon>
    </lineage>
</organism>
<evidence type="ECO:0000256" key="1">
    <source>
        <dbReference type="ARBA" id="ARBA00005417"/>
    </source>
</evidence>
<dbReference type="PANTHER" id="PTHR42781:SF4">
    <property type="entry name" value="SPERMIDINE_PUTRESCINE IMPORT ATP-BINDING PROTEIN POTA"/>
    <property type="match status" value="1"/>
</dbReference>
<dbReference type="SUPFAM" id="SSF50331">
    <property type="entry name" value="MOP-like"/>
    <property type="match status" value="1"/>
</dbReference>
<dbReference type="InterPro" id="IPR027417">
    <property type="entry name" value="P-loop_NTPase"/>
</dbReference>
<proteinExistence type="inferred from homology"/>
<keyword evidence="4 6" id="KW-0067">ATP-binding</keyword>
<accession>A0ABT7K5A0</accession>
<dbReference type="Proteomes" id="UP001172645">
    <property type="component" value="Unassembled WGS sequence"/>
</dbReference>
<dbReference type="PANTHER" id="PTHR42781">
    <property type="entry name" value="SPERMIDINE/PUTRESCINE IMPORT ATP-BINDING PROTEIN POTA"/>
    <property type="match status" value="1"/>
</dbReference>
<reference evidence="6" key="1">
    <citation type="submission" date="2023-06" db="EMBL/GenBank/DDBJ databases">
        <title>Phylogenetic Diversity of Rhizobium strains.</title>
        <authorList>
            <person name="Moura F.T."/>
            <person name="Helene L.C.F."/>
            <person name="Hungria M."/>
        </authorList>
    </citation>
    <scope>NUCLEOTIDE SEQUENCE</scope>
    <source>
        <strain evidence="6">CCGE526</strain>
    </source>
</reference>
<dbReference type="InterPro" id="IPR003439">
    <property type="entry name" value="ABC_transporter-like_ATP-bd"/>
</dbReference>
<protein>
    <submittedName>
        <fullName evidence="6">ABC transporter ATP-binding protein</fullName>
    </submittedName>
</protein>
<evidence type="ECO:0000256" key="3">
    <source>
        <dbReference type="ARBA" id="ARBA00022741"/>
    </source>
</evidence>
<evidence type="ECO:0000313" key="7">
    <source>
        <dbReference type="Proteomes" id="UP001172645"/>
    </source>
</evidence>
<dbReference type="InterPro" id="IPR017871">
    <property type="entry name" value="ABC_transporter-like_CS"/>
</dbReference>